<evidence type="ECO:0000256" key="1">
    <source>
        <dbReference type="ARBA" id="ARBA00008779"/>
    </source>
</evidence>
<dbReference type="RefSeq" id="WP_169663609.1">
    <property type="nucleotide sequence ID" value="NZ_CP076133.1"/>
</dbReference>
<dbReference type="InterPro" id="IPR024607">
    <property type="entry name" value="Sulfatase_CS"/>
</dbReference>
<dbReference type="GO" id="GO:0016787">
    <property type="term" value="F:hydrolase activity"/>
    <property type="evidence" value="ECO:0007669"/>
    <property type="project" value="UniProtKB-KW"/>
</dbReference>
<proteinExistence type="inferred from homology"/>
<dbReference type="PANTHER" id="PTHR42693:SF43">
    <property type="entry name" value="BLL2667 PROTEIN"/>
    <property type="match status" value="1"/>
</dbReference>
<dbReference type="AlphaFoldDB" id="A0AAX1NAT1"/>
<dbReference type="PANTHER" id="PTHR42693">
    <property type="entry name" value="ARYLSULFATASE FAMILY MEMBER"/>
    <property type="match status" value="1"/>
</dbReference>
<evidence type="ECO:0000256" key="3">
    <source>
        <dbReference type="ARBA" id="ARBA00022801"/>
    </source>
</evidence>
<dbReference type="EMBL" id="CP076133">
    <property type="protein sequence ID" value="QWG04116.1"/>
    <property type="molecule type" value="Genomic_DNA"/>
</dbReference>
<evidence type="ECO:0000313" key="7">
    <source>
        <dbReference type="EMBL" id="QWG04116.1"/>
    </source>
</evidence>
<feature type="chain" id="PRO_5043802330" evidence="5">
    <location>
        <begin position="26"/>
        <end position="776"/>
    </location>
</feature>
<evidence type="ECO:0000259" key="6">
    <source>
        <dbReference type="Pfam" id="PF00884"/>
    </source>
</evidence>
<evidence type="ECO:0000313" key="8">
    <source>
        <dbReference type="Proteomes" id="UP000678679"/>
    </source>
</evidence>
<keyword evidence="8" id="KW-1185">Reference proteome</keyword>
<dbReference type="Proteomes" id="UP000678679">
    <property type="component" value="Chromosome 2"/>
</dbReference>
<dbReference type="KEGG" id="fya:KMW28_24820"/>
<feature type="signal peptide" evidence="5">
    <location>
        <begin position="1"/>
        <end position="25"/>
    </location>
</feature>
<keyword evidence="4" id="KW-0106">Calcium</keyword>
<dbReference type="Gene3D" id="3.40.720.10">
    <property type="entry name" value="Alkaline Phosphatase, subunit A"/>
    <property type="match status" value="1"/>
</dbReference>
<dbReference type="PROSITE" id="PS00523">
    <property type="entry name" value="SULFATASE_1"/>
    <property type="match status" value="1"/>
</dbReference>
<evidence type="ECO:0000256" key="2">
    <source>
        <dbReference type="ARBA" id="ARBA00022723"/>
    </source>
</evidence>
<organism evidence="7 8">
    <name type="scientific">Flammeovirga yaeyamensis</name>
    <dbReference type="NCBI Taxonomy" id="367791"/>
    <lineage>
        <taxon>Bacteria</taxon>
        <taxon>Pseudomonadati</taxon>
        <taxon>Bacteroidota</taxon>
        <taxon>Cytophagia</taxon>
        <taxon>Cytophagales</taxon>
        <taxon>Flammeovirgaceae</taxon>
        <taxon>Flammeovirga</taxon>
    </lineage>
</organism>
<accession>A0AAX1NAT1</accession>
<protein>
    <submittedName>
        <fullName evidence="7">Sulfatase-like hydrolase/transferase</fullName>
    </submittedName>
</protein>
<dbReference type="Pfam" id="PF00884">
    <property type="entry name" value="Sulfatase"/>
    <property type="match status" value="1"/>
</dbReference>
<dbReference type="Gene3D" id="3.30.1120.10">
    <property type="match status" value="1"/>
</dbReference>
<keyword evidence="2" id="KW-0479">Metal-binding</keyword>
<dbReference type="InterPro" id="IPR000917">
    <property type="entry name" value="Sulfatase_N"/>
</dbReference>
<sequence length="776" mass="86760">MKKRTTKLICGLISLLTLLSVNVFAQEQLPRPTQEFKGKIGRTFADSKADYPQPVKAAKGAPNIILIMLDDVGFGQSSTFGGPVEMDNLDKLADEGLTYTRFHTTGMCSPTRAALLTGKNHHEAGFGVISELSTGFPGYNSIWPDDAASIAQILQGNGYSTSVFGKWHNTPTWEVTANGPFDRWPTGLGFDYFYGFNGGETSQFEPDLYRNTTPVDQPYSPEEGYHLTEDLADDAIRWMKNQKSNNPDQPFFLYFSTGAAHSPLQAPAEFIEKYKGKFDNGWDSMREETFQRQKEMGIIPENTKLTSRPDVLEAWDSYTDEEKKVYARQMEVYAGFLDHTDYYIGEVLKAAHELPGGDNTVVIYIVGDNGPSAEGSMTGTSNVYLAYNGVGGESLEDQLEEIDEWGTPSTEPHYAVPWAWAGSSPFKWMKRVPSHFGGTRNGLVISWPKGIDGAGEKRTQFHHVADITPTILDITGIEQPKRVNGFEQSEMSGVSMAYTFKEEHAKGQRLTQYFEIEGSRAIYHDGWVACAFHGVPWMLTGSKGFDDTKWELYNIEEDFSQAVDLADQYPEKLEELIAIFESEAASKDVYPMDDRFVERIVTPDRPSINNKRTKFTYYGQTERVTNNASPRTPSRTHDIDVKLTHKKTDEGVLVTDGGFECGYSLYIKDNKLYYTYNYFDRKYTNIISENKLPEGNLEIKVIYDQVSGVRGGAAKVTLMIGDKEIGSGDIPNTVPVQYSATSTFDVGTNTGSSPSQLYHGRFTYTGDLQLVEVTLK</sequence>
<dbReference type="InterPro" id="IPR050738">
    <property type="entry name" value="Sulfatase"/>
</dbReference>
<dbReference type="CDD" id="cd16025">
    <property type="entry name" value="PAS_like"/>
    <property type="match status" value="1"/>
</dbReference>
<evidence type="ECO:0000256" key="5">
    <source>
        <dbReference type="SAM" id="SignalP"/>
    </source>
</evidence>
<keyword evidence="3 7" id="KW-0378">Hydrolase</keyword>
<comment type="similarity">
    <text evidence="1">Belongs to the sulfatase family.</text>
</comment>
<reference evidence="7 8" key="1">
    <citation type="submission" date="2021-05" db="EMBL/GenBank/DDBJ databases">
        <title>Comparative genomic studies on the polysaccharide-degrading batcterial strains of the Flammeovirga genus.</title>
        <authorList>
            <person name="Zewei F."/>
            <person name="Zheng Z."/>
            <person name="Yu L."/>
            <person name="Ruyue G."/>
            <person name="Yanhong M."/>
            <person name="Yuanyuan C."/>
            <person name="Jingyan G."/>
            <person name="Wenjun H."/>
        </authorList>
    </citation>
    <scope>NUCLEOTIDE SEQUENCE [LARGE SCALE GENOMIC DNA]</scope>
    <source>
        <strain evidence="7 8">NBRC:100898</strain>
    </source>
</reference>
<feature type="domain" description="Sulfatase N-terminal" evidence="6">
    <location>
        <begin position="62"/>
        <end position="477"/>
    </location>
</feature>
<gene>
    <name evidence="7" type="ORF">KMW28_24820</name>
</gene>
<keyword evidence="5" id="KW-0732">Signal</keyword>
<name>A0AAX1NAT1_9BACT</name>
<evidence type="ECO:0000256" key="4">
    <source>
        <dbReference type="ARBA" id="ARBA00022837"/>
    </source>
</evidence>
<dbReference type="GO" id="GO:0046872">
    <property type="term" value="F:metal ion binding"/>
    <property type="evidence" value="ECO:0007669"/>
    <property type="project" value="UniProtKB-KW"/>
</dbReference>
<dbReference type="SUPFAM" id="SSF53649">
    <property type="entry name" value="Alkaline phosphatase-like"/>
    <property type="match status" value="1"/>
</dbReference>
<dbReference type="InterPro" id="IPR017850">
    <property type="entry name" value="Alkaline_phosphatase_core_sf"/>
</dbReference>